<dbReference type="PANTHER" id="PTHR43297">
    <property type="entry name" value="OLIGOPEPTIDE TRANSPORT ATP-BINDING PROTEIN APPD"/>
    <property type="match status" value="1"/>
</dbReference>
<dbReference type="RefSeq" id="WP_310372282.1">
    <property type="nucleotide sequence ID" value="NZ_JAVDXT010000001.1"/>
</dbReference>
<keyword evidence="6 9" id="KW-0067">ATP-binding</keyword>
<reference evidence="9 10" key="1">
    <citation type="submission" date="2023-07" db="EMBL/GenBank/DDBJ databases">
        <title>Sorghum-associated microbial communities from plants grown in Nebraska, USA.</title>
        <authorList>
            <person name="Schachtman D."/>
        </authorList>
    </citation>
    <scope>NUCLEOTIDE SEQUENCE [LARGE SCALE GENOMIC DNA]</scope>
    <source>
        <strain evidence="9 10">BE313</strain>
    </source>
</reference>
<evidence type="ECO:0000256" key="2">
    <source>
        <dbReference type="ARBA" id="ARBA00005417"/>
    </source>
</evidence>
<evidence type="ECO:0000256" key="1">
    <source>
        <dbReference type="ARBA" id="ARBA00004417"/>
    </source>
</evidence>
<organism evidence="9 10">
    <name type="scientific">Rhodoferax ferrireducens</name>
    <dbReference type="NCBI Taxonomy" id="192843"/>
    <lineage>
        <taxon>Bacteria</taxon>
        <taxon>Pseudomonadati</taxon>
        <taxon>Pseudomonadota</taxon>
        <taxon>Betaproteobacteria</taxon>
        <taxon>Burkholderiales</taxon>
        <taxon>Comamonadaceae</taxon>
        <taxon>Rhodoferax</taxon>
    </lineage>
</organism>
<dbReference type="Pfam" id="PF00005">
    <property type="entry name" value="ABC_tran"/>
    <property type="match status" value="2"/>
</dbReference>
<dbReference type="Gene3D" id="3.40.50.300">
    <property type="entry name" value="P-loop containing nucleotide triphosphate hydrolases"/>
    <property type="match status" value="2"/>
</dbReference>
<keyword evidence="7" id="KW-0472">Membrane</keyword>
<dbReference type="InterPro" id="IPR017871">
    <property type="entry name" value="ABC_transporter-like_CS"/>
</dbReference>
<dbReference type="GO" id="GO:0005524">
    <property type="term" value="F:ATP binding"/>
    <property type="evidence" value="ECO:0007669"/>
    <property type="project" value="UniProtKB-KW"/>
</dbReference>
<dbReference type="SMART" id="SM00382">
    <property type="entry name" value="AAA"/>
    <property type="match status" value="2"/>
</dbReference>
<evidence type="ECO:0000313" key="10">
    <source>
        <dbReference type="Proteomes" id="UP001180487"/>
    </source>
</evidence>
<dbReference type="PROSITE" id="PS50893">
    <property type="entry name" value="ABC_TRANSPORTER_2"/>
    <property type="match status" value="2"/>
</dbReference>
<gene>
    <name evidence="9" type="ORF">J2X19_001614</name>
</gene>
<evidence type="ECO:0000256" key="5">
    <source>
        <dbReference type="ARBA" id="ARBA00022741"/>
    </source>
</evidence>
<dbReference type="PROSITE" id="PS00211">
    <property type="entry name" value="ABC_TRANSPORTER_1"/>
    <property type="match status" value="1"/>
</dbReference>
<evidence type="ECO:0000259" key="8">
    <source>
        <dbReference type="PROSITE" id="PS50893"/>
    </source>
</evidence>
<name>A0ABU2C6J6_9BURK</name>
<dbReference type="InterPro" id="IPR003439">
    <property type="entry name" value="ABC_transporter-like_ATP-bd"/>
</dbReference>
<comment type="subcellular location">
    <subcellularLocation>
        <location evidence="1">Cell inner membrane</location>
        <topology evidence="1">Peripheral membrane protein</topology>
    </subcellularLocation>
</comment>
<evidence type="ECO:0000313" key="9">
    <source>
        <dbReference type="EMBL" id="MDR7376956.1"/>
    </source>
</evidence>
<protein>
    <submittedName>
        <fullName evidence="9">Peptide/nickel transport system ATP-binding protein</fullName>
    </submittedName>
</protein>
<feature type="domain" description="ABC transporter" evidence="8">
    <location>
        <begin position="5"/>
        <end position="239"/>
    </location>
</feature>
<dbReference type="InterPro" id="IPR003593">
    <property type="entry name" value="AAA+_ATPase"/>
</dbReference>
<evidence type="ECO:0000256" key="7">
    <source>
        <dbReference type="ARBA" id="ARBA00023136"/>
    </source>
</evidence>
<accession>A0ABU2C6J6</accession>
<evidence type="ECO:0000256" key="6">
    <source>
        <dbReference type="ARBA" id="ARBA00022840"/>
    </source>
</evidence>
<dbReference type="PANTHER" id="PTHR43297:SF7">
    <property type="entry name" value="D,D-DIPEPTIDE TRANSPORT ATP-BINDING PROTEIN DDPD-RELATED"/>
    <property type="match status" value="1"/>
</dbReference>
<dbReference type="InterPro" id="IPR050388">
    <property type="entry name" value="ABC_Ni/Peptide_Import"/>
</dbReference>
<evidence type="ECO:0000256" key="3">
    <source>
        <dbReference type="ARBA" id="ARBA00022448"/>
    </source>
</evidence>
<keyword evidence="5" id="KW-0547">Nucleotide-binding</keyword>
<comment type="similarity">
    <text evidence="2">Belongs to the ABC transporter superfamily.</text>
</comment>
<proteinExistence type="inferred from homology"/>
<keyword evidence="3" id="KW-0813">Transport</keyword>
<keyword evidence="10" id="KW-1185">Reference proteome</keyword>
<comment type="caution">
    <text evidence="9">The sequence shown here is derived from an EMBL/GenBank/DDBJ whole genome shotgun (WGS) entry which is preliminary data.</text>
</comment>
<sequence length="459" mass="49185">MAWALEIHNLAVSAGAEPVVRGVSLQLREAECLTVLGESGSGKSIMAQAVMGTLPPGLRMSGEIAVWGRRSPQPRWGHQVAMLPQEPWLALSPAMRLQPQVAEVAHFVRGQAWPAADAEAGEALQQLQLEPARRKYPHQISGGMAQRVAFAATRAAGAQLLIADEPTKGLDAALRGQIGQLLLSHLQPGQALLTITHDVALARQLGGNVAVMLDGQVVEQGPASQVLQRPRHAYTQALVQADAAHWPRLARPLRSGAAPVVQAQGLAKSFGREPVFANVDLALAEGEIVAITGPSGCGKTTLGHMLLGLVAPDRGTVRRTRQRPHAFQKLYQDPPAAFAPQRSIGDSLDDLIKLHQLSSAESQSLMQELKLDANLLARLPSEVSGGELQRFALLRILLLKPDFLFADEPTSRLDPITQQRTMQLLCASTAAHQWAMLLVTHDAALADKAAHRRAAVAFG</sequence>
<evidence type="ECO:0000256" key="4">
    <source>
        <dbReference type="ARBA" id="ARBA00022475"/>
    </source>
</evidence>
<dbReference type="SUPFAM" id="SSF52540">
    <property type="entry name" value="P-loop containing nucleoside triphosphate hydrolases"/>
    <property type="match status" value="2"/>
</dbReference>
<dbReference type="Proteomes" id="UP001180487">
    <property type="component" value="Unassembled WGS sequence"/>
</dbReference>
<feature type="domain" description="ABC transporter" evidence="8">
    <location>
        <begin position="261"/>
        <end position="458"/>
    </location>
</feature>
<dbReference type="InterPro" id="IPR027417">
    <property type="entry name" value="P-loop_NTPase"/>
</dbReference>
<keyword evidence="4" id="KW-1003">Cell membrane</keyword>
<dbReference type="EMBL" id="JAVDXT010000001">
    <property type="protein sequence ID" value="MDR7376956.1"/>
    <property type="molecule type" value="Genomic_DNA"/>
</dbReference>